<dbReference type="GO" id="GO:0005524">
    <property type="term" value="F:ATP binding"/>
    <property type="evidence" value="ECO:0007669"/>
    <property type="project" value="UniProtKB-KW"/>
</dbReference>
<dbReference type="SUPFAM" id="SSF55874">
    <property type="entry name" value="ATPase domain of HSP90 chaperone/DNA topoisomerase II/histidine kinase"/>
    <property type="match status" value="1"/>
</dbReference>
<feature type="transmembrane region" description="Helical" evidence="9">
    <location>
        <begin position="152"/>
        <end position="169"/>
    </location>
</feature>
<protein>
    <recommendedName>
        <fullName evidence="2">histidine kinase</fullName>
        <ecNumber evidence="2">2.7.13.3</ecNumber>
    </recommendedName>
</protein>
<organism evidence="11 12">
    <name type="scientific">Methylocystis bryophila</name>
    <dbReference type="NCBI Taxonomy" id="655015"/>
    <lineage>
        <taxon>Bacteria</taxon>
        <taxon>Pseudomonadati</taxon>
        <taxon>Pseudomonadota</taxon>
        <taxon>Alphaproteobacteria</taxon>
        <taxon>Hyphomicrobiales</taxon>
        <taxon>Methylocystaceae</taxon>
        <taxon>Methylocystis</taxon>
    </lineage>
</organism>
<evidence type="ECO:0000256" key="9">
    <source>
        <dbReference type="SAM" id="Phobius"/>
    </source>
</evidence>
<dbReference type="Proteomes" id="UP000193978">
    <property type="component" value="Chromosome"/>
</dbReference>
<dbReference type="GO" id="GO:0004673">
    <property type="term" value="F:protein histidine kinase activity"/>
    <property type="evidence" value="ECO:0007669"/>
    <property type="project" value="UniProtKB-EC"/>
</dbReference>
<evidence type="ECO:0000256" key="8">
    <source>
        <dbReference type="ARBA" id="ARBA00023012"/>
    </source>
</evidence>
<keyword evidence="9" id="KW-1133">Transmembrane helix</keyword>
<evidence type="ECO:0000256" key="5">
    <source>
        <dbReference type="ARBA" id="ARBA00022741"/>
    </source>
</evidence>
<keyword evidence="8" id="KW-0902">Two-component regulatory system</keyword>
<dbReference type="SMART" id="SM00387">
    <property type="entry name" value="HATPase_c"/>
    <property type="match status" value="1"/>
</dbReference>
<dbReference type="Gene3D" id="1.10.287.130">
    <property type="match status" value="1"/>
</dbReference>
<evidence type="ECO:0000256" key="4">
    <source>
        <dbReference type="ARBA" id="ARBA00022679"/>
    </source>
</evidence>
<feature type="transmembrane region" description="Helical" evidence="9">
    <location>
        <begin position="99"/>
        <end position="121"/>
    </location>
</feature>
<keyword evidence="7" id="KW-0067">ATP-binding</keyword>
<dbReference type="InterPro" id="IPR036890">
    <property type="entry name" value="HATPase_C_sf"/>
</dbReference>
<dbReference type="Pfam" id="PF02518">
    <property type="entry name" value="HATPase_c"/>
    <property type="match status" value="1"/>
</dbReference>
<keyword evidence="12" id="KW-1185">Reference proteome</keyword>
<comment type="catalytic activity">
    <reaction evidence="1">
        <text>ATP + protein L-histidine = ADP + protein N-phospho-L-histidine.</text>
        <dbReference type="EC" id="2.7.13.3"/>
    </reaction>
</comment>
<evidence type="ECO:0000313" key="11">
    <source>
        <dbReference type="EMBL" id="ARN81305.1"/>
    </source>
</evidence>
<evidence type="ECO:0000256" key="2">
    <source>
        <dbReference type="ARBA" id="ARBA00012438"/>
    </source>
</evidence>
<evidence type="ECO:0000313" key="12">
    <source>
        <dbReference type="Proteomes" id="UP000193978"/>
    </source>
</evidence>
<dbReference type="InterPro" id="IPR005467">
    <property type="entry name" value="His_kinase_dom"/>
</dbReference>
<sequence length="452" mass="48793">MPGTKLLIARVDLSEQIASRLRAEQLTAVMRLFWAGTLSSFCNSLVFLFSSIEEDAFLAVLTWAIVVWSLLGLIALRQWRRRSISQRGPSNSRRGVQHLIFYAIALGVAWAALPFLFFAHASLGGRLLIACLTTGMLGGGVFMLASVPAAAVAFSGPIAIGALFVLLRVGDTQHVLIAVVLIGYLAVLLLGAFNYEKELKTLIATQIASEQKASASAKNLGAMADVTAALAHELSQPLSAATAHVQTAERLSRVPAEERSLPIEVPLRDAVTQLDNLRQVIAHLRNSIEGRLPEKQLLHLHKVIRSVLETNQHRCEQLNIEIEASLTAQNDAVVANPVQMRQLFSNLISNAFDAMENSAERRLTISSSAVEDNAIRIDVADSGVGISPAVKTKLFEPLVTTKAQGLGVGLSIIHSIVKEHRGQIWIEPNPGGGAVFALILPVTSLDERDEAV</sequence>
<dbReference type="PANTHER" id="PTHR43065">
    <property type="entry name" value="SENSOR HISTIDINE KINASE"/>
    <property type="match status" value="1"/>
</dbReference>
<reference evidence="11 12" key="1">
    <citation type="submission" date="2017-02" db="EMBL/GenBank/DDBJ databases">
        <authorList>
            <person name="Peterson S.W."/>
        </authorList>
    </citation>
    <scope>NUCLEOTIDE SEQUENCE [LARGE SCALE GENOMIC DNA]</scope>
    <source>
        <strain evidence="11 12">S285</strain>
    </source>
</reference>
<evidence type="ECO:0000256" key="6">
    <source>
        <dbReference type="ARBA" id="ARBA00022777"/>
    </source>
</evidence>
<dbReference type="STRING" id="655015.B1812_09685"/>
<evidence type="ECO:0000256" key="7">
    <source>
        <dbReference type="ARBA" id="ARBA00022840"/>
    </source>
</evidence>
<evidence type="ECO:0000259" key="10">
    <source>
        <dbReference type="PROSITE" id="PS50109"/>
    </source>
</evidence>
<dbReference type="RefSeq" id="WP_085771400.1">
    <property type="nucleotide sequence ID" value="NZ_CBEHVB010000014.1"/>
</dbReference>
<keyword evidence="4" id="KW-0808">Transferase</keyword>
<keyword evidence="5" id="KW-0547">Nucleotide-binding</keyword>
<dbReference type="EC" id="2.7.13.3" evidence="2"/>
<proteinExistence type="predicted"/>
<dbReference type="GO" id="GO:0000160">
    <property type="term" value="P:phosphorelay signal transduction system"/>
    <property type="evidence" value="ECO:0007669"/>
    <property type="project" value="UniProtKB-KW"/>
</dbReference>
<evidence type="ECO:0000256" key="3">
    <source>
        <dbReference type="ARBA" id="ARBA00022553"/>
    </source>
</evidence>
<accession>A0A1W6MUQ0</accession>
<dbReference type="PANTHER" id="PTHR43065:SF10">
    <property type="entry name" value="PEROXIDE STRESS-ACTIVATED HISTIDINE KINASE MAK3"/>
    <property type="match status" value="1"/>
</dbReference>
<gene>
    <name evidence="11" type="ORF">B1812_09685</name>
</gene>
<dbReference type="PRINTS" id="PR00344">
    <property type="entry name" value="BCTRLSENSOR"/>
</dbReference>
<dbReference type="InterPro" id="IPR003594">
    <property type="entry name" value="HATPase_dom"/>
</dbReference>
<keyword evidence="9" id="KW-0812">Transmembrane</keyword>
<dbReference type="KEGG" id="mbry:B1812_09685"/>
<feature type="transmembrane region" description="Helical" evidence="9">
    <location>
        <begin position="175"/>
        <end position="193"/>
    </location>
</feature>
<name>A0A1W6MUQ0_9HYPH</name>
<feature type="domain" description="Histidine kinase" evidence="10">
    <location>
        <begin position="229"/>
        <end position="444"/>
    </location>
</feature>
<dbReference type="Gene3D" id="3.30.565.10">
    <property type="entry name" value="Histidine kinase-like ATPase, C-terminal domain"/>
    <property type="match status" value="1"/>
</dbReference>
<keyword evidence="3" id="KW-0597">Phosphoprotein</keyword>
<dbReference type="EMBL" id="CP019948">
    <property type="protein sequence ID" value="ARN81305.1"/>
    <property type="molecule type" value="Genomic_DNA"/>
</dbReference>
<dbReference type="AlphaFoldDB" id="A0A1W6MUQ0"/>
<keyword evidence="6" id="KW-0418">Kinase</keyword>
<keyword evidence="9" id="KW-0472">Membrane</keyword>
<feature type="transmembrane region" description="Helical" evidence="9">
    <location>
        <begin position="32"/>
        <end position="50"/>
    </location>
</feature>
<evidence type="ECO:0000256" key="1">
    <source>
        <dbReference type="ARBA" id="ARBA00000085"/>
    </source>
</evidence>
<dbReference type="InterPro" id="IPR004358">
    <property type="entry name" value="Sig_transdc_His_kin-like_C"/>
</dbReference>
<feature type="transmembrane region" description="Helical" evidence="9">
    <location>
        <begin position="56"/>
        <end position="79"/>
    </location>
</feature>
<dbReference type="PROSITE" id="PS50109">
    <property type="entry name" value="HIS_KIN"/>
    <property type="match status" value="1"/>
</dbReference>